<gene>
    <name evidence="1" type="ORF">AUEXF2481DRAFT_43622</name>
</gene>
<keyword evidence="2" id="KW-1185">Reference proteome</keyword>
<evidence type="ECO:0000313" key="2">
    <source>
        <dbReference type="Proteomes" id="UP000030641"/>
    </source>
</evidence>
<evidence type="ECO:0000313" key="1">
    <source>
        <dbReference type="EMBL" id="KEQ91931.1"/>
    </source>
</evidence>
<organism evidence="1 2">
    <name type="scientific">Aureobasidium subglaciale (strain EXF-2481)</name>
    <name type="common">Aureobasidium pullulans var. subglaciale</name>
    <dbReference type="NCBI Taxonomy" id="1043005"/>
    <lineage>
        <taxon>Eukaryota</taxon>
        <taxon>Fungi</taxon>
        <taxon>Dikarya</taxon>
        <taxon>Ascomycota</taxon>
        <taxon>Pezizomycotina</taxon>
        <taxon>Dothideomycetes</taxon>
        <taxon>Dothideomycetidae</taxon>
        <taxon>Dothideales</taxon>
        <taxon>Saccotheciaceae</taxon>
        <taxon>Aureobasidium</taxon>
    </lineage>
</organism>
<sequence>MNRGFASGMNLQSSIDRIHTTIMIAPSLLSCVILMCQTTATGSRAHYKFVTASTSFPIREL</sequence>
<dbReference type="RefSeq" id="XP_013340400.1">
    <property type="nucleotide sequence ID" value="XM_013484946.1"/>
</dbReference>
<dbReference type="AlphaFoldDB" id="A0A074YYJ7"/>
<dbReference type="GeneID" id="25367461"/>
<accession>A0A074YYJ7</accession>
<dbReference type="EMBL" id="KL584774">
    <property type="protein sequence ID" value="KEQ91931.1"/>
    <property type="molecule type" value="Genomic_DNA"/>
</dbReference>
<dbReference type="HOGENOM" id="CLU_2922248_0_0_1"/>
<protein>
    <submittedName>
        <fullName evidence="1">Uncharacterized protein</fullName>
    </submittedName>
</protein>
<dbReference type="InParanoid" id="A0A074YYJ7"/>
<reference evidence="1 2" key="1">
    <citation type="journal article" date="2014" name="BMC Genomics">
        <title>Genome sequencing of four Aureobasidium pullulans varieties: biotechnological potential, stress tolerance, and description of new species.</title>
        <authorList>
            <person name="Gostin Ar C."/>
            <person name="Ohm R.A."/>
            <person name="Kogej T."/>
            <person name="Sonjak S."/>
            <person name="Turk M."/>
            <person name="Zajc J."/>
            <person name="Zalar P."/>
            <person name="Grube M."/>
            <person name="Sun H."/>
            <person name="Han J."/>
            <person name="Sharma A."/>
            <person name="Chiniquy J."/>
            <person name="Ngan C.Y."/>
            <person name="Lipzen A."/>
            <person name="Barry K."/>
            <person name="Grigoriev I.V."/>
            <person name="Gunde-Cimerman N."/>
        </authorList>
    </citation>
    <scope>NUCLEOTIDE SEQUENCE [LARGE SCALE GENOMIC DNA]</scope>
    <source>
        <strain evidence="1 2">EXF-2481</strain>
    </source>
</reference>
<name>A0A074YYJ7_AURSE</name>
<dbReference type="Proteomes" id="UP000030641">
    <property type="component" value="Unassembled WGS sequence"/>
</dbReference>
<dbReference type="PROSITE" id="PS51257">
    <property type="entry name" value="PROKAR_LIPOPROTEIN"/>
    <property type="match status" value="1"/>
</dbReference>
<proteinExistence type="predicted"/>